<proteinExistence type="predicted"/>
<evidence type="ECO:0000313" key="3">
    <source>
        <dbReference type="Proteomes" id="UP001054945"/>
    </source>
</evidence>
<gene>
    <name evidence="2" type="ORF">CEXT_630721</name>
</gene>
<feature type="transmembrane region" description="Helical" evidence="1">
    <location>
        <begin position="79"/>
        <end position="99"/>
    </location>
</feature>
<comment type="caution">
    <text evidence="2">The sequence shown here is derived from an EMBL/GenBank/DDBJ whole genome shotgun (WGS) entry which is preliminary data.</text>
</comment>
<accession>A0AAV4TLN8</accession>
<dbReference type="Proteomes" id="UP001054945">
    <property type="component" value="Unassembled WGS sequence"/>
</dbReference>
<dbReference type="EMBL" id="BPLR01011364">
    <property type="protein sequence ID" value="GIY46089.1"/>
    <property type="molecule type" value="Genomic_DNA"/>
</dbReference>
<organism evidence="2 3">
    <name type="scientific">Caerostris extrusa</name>
    <name type="common">Bark spider</name>
    <name type="synonym">Caerostris bankana</name>
    <dbReference type="NCBI Taxonomy" id="172846"/>
    <lineage>
        <taxon>Eukaryota</taxon>
        <taxon>Metazoa</taxon>
        <taxon>Ecdysozoa</taxon>
        <taxon>Arthropoda</taxon>
        <taxon>Chelicerata</taxon>
        <taxon>Arachnida</taxon>
        <taxon>Araneae</taxon>
        <taxon>Araneomorphae</taxon>
        <taxon>Entelegynae</taxon>
        <taxon>Araneoidea</taxon>
        <taxon>Araneidae</taxon>
        <taxon>Caerostris</taxon>
    </lineage>
</organism>
<dbReference type="AlphaFoldDB" id="A0AAV4TLN8"/>
<reference evidence="2 3" key="1">
    <citation type="submission" date="2021-06" db="EMBL/GenBank/DDBJ databases">
        <title>Caerostris extrusa draft genome.</title>
        <authorList>
            <person name="Kono N."/>
            <person name="Arakawa K."/>
        </authorList>
    </citation>
    <scope>NUCLEOTIDE SEQUENCE [LARGE SCALE GENOMIC DNA]</scope>
</reference>
<keyword evidence="1" id="KW-0812">Transmembrane</keyword>
<protein>
    <submittedName>
        <fullName evidence="2">Uncharacterized protein</fullName>
    </submittedName>
</protein>
<evidence type="ECO:0000313" key="2">
    <source>
        <dbReference type="EMBL" id="GIY46089.1"/>
    </source>
</evidence>
<keyword evidence="1" id="KW-1133">Transmembrane helix</keyword>
<keyword evidence="3" id="KW-1185">Reference proteome</keyword>
<keyword evidence="1" id="KW-0472">Membrane</keyword>
<evidence type="ECO:0000256" key="1">
    <source>
        <dbReference type="SAM" id="Phobius"/>
    </source>
</evidence>
<sequence length="103" mass="11259">MHTLGQFATTLTKKGGTLIFVWIAQGEVTSSSATSGVVLVERKELVVLICGLLAPTGVPREIRCLAGMMKPSSSSILRLDFFVLSVFVVTVWRLVHWFVVPQV</sequence>
<name>A0AAV4TLN8_CAEEX</name>